<dbReference type="SMART" id="SM00651">
    <property type="entry name" value="Sm"/>
    <property type="match status" value="1"/>
</dbReference>
<dbReference type="Gene3D" id="2.30.30.100">
    <property type="match status" value="1"/>
</dbReference>
<gene>
    <name evidence="10" type="ORF">SARC_08799</name>
</gene>
<dbReference type="GeneID" id="25909303"/>
<dbReference type="GO" id="GO:0000398">
    <property type="term" value="P:mRNA splicing, via spliceosome"/>
    <property type="evidence" value="ECO:0007669"/>
    <property type="project" value="InterPro"/>
</dbReference>
<dbReference type="GO" id="GO:1990726">
    <property type="term" value="C:Lsm1-7-Pat1 complex"/>
    <property type="evidence" value="ECO:0007669"/>
    <property type="project" value="TreeGrafter"/>
</dbReference>
<accession>A0A0L0FPY9</accession>
<dbReference type="GO" id="GO:0000956">
    <property type="term" value="P:nuclear-transcribed mRNA catabolic process"/>
    <property type="evidence" value="ECO:0007669"/>
    <property type="project" value="InterPro"/>
</dbReference>
<dbReference type="PIRSF" id="PIRSF037188">
    <property type="entry name" value="U6_snRNA_Lsm7"/>
    <property type="match status" value="1"/>
</dbReference>
<dbReference type="EMBL" id="KQ242425">
    <property type="protein sequence ID" value="KNC78784.1"/>
    <property type="molecule type" value="Genomic_DNA"/>
</dbReference>
<evidence type="ECO:0000256" key="2">
    <source>
        <dbReference type="ARBA" id="ARBA00006850"/>
    </source>
</evidence>
<reference evidence="10 11" key="1">
    <citation type="submission" date="2011-02" db="EMBL/GenBank/DDBJ databases">
        <title>The Genome Sequence of Sphaeroforma arctica JP610.</title>
        <authorList>
            <consortium name="The Broad Institute Genome Sequencing Platform"/>
            <person name="Russ C."/>
            <person name="Cuomo C."/>
            <person name="Young S.K."/>
            <person name="Zeng Q."/>
            <person name="Gargeya S."/>
            <person name="Alvarado L."/>
            <person name="Berlin A."/>
            <person name="Chapman S.B."/>
            <person name="Chen Z."/>
            <person name="Freedman E."/>
            <person name="Gellesch M."/>
            <person name="Goldberg J."/>
            <person name="Griggs A."/>
            <person name="Gujja S."/>
            <person name="Heilman E."/>
            <person name="Heiman D."/>
            <person name="Howarth C."/>
            <person name="Mehta T."/>
            <person name="Neiman D."/>
            <person name="Pearson M."/>
            <person name="Roberts A."/>
            <person name="Saif S."/>
            <person name="Shea T."/>
            <person name="Shenoy N."/>
            <person name="Sisk P."/>
            <person name="Stolte C."/>
            <person name="Sykes S."/>
            <person name="White J."/>
            <person name="Yandava C."/>
            <person name="Burger G."/>
            <person name="Gray M.W."/>
            <person name="Holland P.W.H."/>
            <person name="King N."/>
            <person name="Lang F.B.F."/>
            <person name="Roger A.J."/>
            <person name="Ruiz-Trillo I."/>
            <person name="Haas B."/>
            <person name="Nusbaum C."/>
            <person name="Birren B."/>
        </authorList>
    </citation>
    <scope>NUCLEOTIDE SEQUENCE [LARGE SCALE GENOMIC DNA]</scope>
    <source>
        <strain evidence="10 11">JP610</strain>
    </source>
</reference>
<evidence type="ECO:0000313" key="11">
    <source>
        <dbReference type="Proteomes" id="UP000054560"/>
    </source>
</evidence>
<dbReference type="eggNOG" id="KOG1781">
    <property type="taxonomic scope" value="Eukaryota"/>
</dbReference>
<comment type="subcellular location">
    <subcellularLocation>
        <location evidence="1">Nucleus</location>
    </subcellularLocation>
</comment>
<dbReference type="PROSITE" id="PS52002">
    <property type="entry name" value="SM"/>
    <property type="match status" value="1"/>
</dbReference>
<keyword evidence="6" id="KW-0508">mRNA splicing</keyword>
<dbReference type="RefSeq" id="XP_014152686.1">
    <property type="nucleotide sequence ID" value="XM_014297211.1"/>
</dbReference>
<feature type="domain" description="Sm" evidence="9">
    <location>
        <begin position="1"/>
        <end position="72"/>
    </location>
</feature>
<dbReference type="Pfam" id="PF01423">
    <property type="entry name" value="LSM"/>
    <property type="match status" value="1"/>
</dbReference>
<dbReference type="Proteomes" id="UP000054560">
    <property type="component" value="Unassembled WGS sequence"/>
</dbReference>
<keyword evidence="7" id="KW-0539">Nucleus</keyword>
<dbReference type="CDD" id="cd01729">
    <property type="entry name" value="LSm7"/>
    <property type="match status" value="1"/>
</dbReference>
<dbReference type="PANTHER" id="PTHR10553">
    <property type="entry name" value="SMALL NUCLEAR RIBONUCLEOPROTEIN"/>
    <property type="match status" value="1"/>
</dbReference>
<sequence>MDKSVRVKFNGGREVVGILKGHDPLLNLVLDEAKEYNPDPEDPFRLLDTTRDLGLVVCRGTAVILICPTDGMMETENPFFEEGDEE</sequence>
<dbReference type="GO" id="GO:0097526">
    <property type="term" value="C:spliceosomal tri-snRNP complex"/>
    <property type="evidence" value="ECO:0007669"/>
    <property type="project" value="TreeGrafter"/>
</dbReference>
<evidence type="ECO:0000256" key="5">
    <source>
        <dbReference type="ARBA" id="ARBA00022884"/>
    </source>
</evidence>
<keyword evidence="4" id="KW-0747">Spliceosome</keyword>
<dbReference type="GO" id="GO:0003723">
    <property type="term" value="F:RNA binding"/>
    <property type="evidence" value="ECO:0007669"/>
    <property type="project" value="UniProtKB-KW"/>
</dbReference>
<keyword evidence="8" id="KW-0687">Ribonucleoprotein</keyword>
<organism evidence="10 11">
    <name type="scientific">Sphaeroforma arctica JP610</name>
    <dbReference type="NCBI Taxonomy" id="667725"/>
    <lineage>
        <taxon>Eukaryota</taxon>
        <taxon>Ichthyosporea</taxon>
        <taxon>Ichthyophonida</taxon>
        <taxon>Sphaeroforma</taxon>
    </lineage>
</organism>
<dbReference type="GO" id="GO:0005689">
    <property type="term" value="C:U12-type spliceosomal complex"/>
    <property type="evidence" value="ECO:0007669"/>
    <property type="project" value="TreeGrafter"/>
</dbReference>
<dbReference type="OrthoDB" id="2146at2759"/>
<evidence type="ECO:0000256" key="3">
    <source>
        <dbReference type="ARBA" id="ARBA00022664"/>
    </source>
</evidence>
<protein>
    <submittedName>
        <fullName evidence="10">U6 snRNA-associated Sm-like protein LSm7</fullName>
    </submittedName>
</protein>
<proteinExistence type="inferred from homology"/>
<evidence type="ECO:0000256" key="4">
    <source>
        <dbReference type="ARBA" id="ARBA00022728"/>
    </source>
</evidence>
<dbReference type="GO" id="GO:0071013">
    <property type="term" value="C:catalytic step 2 spliceosome"/>
    <property type="evidence" value="ECO:0007669"/>
    <property type="project" value="TreeGrafter"/>
</dbReference>
<dbReference type="InterPro" id="IPR017132">
    <property type="entry name" value="Lsm7"/>
</dbReference>
<dbReference type="InterPro" id="IPR010920">
    <property type="entry name" value="LSM_dom_sf"/>
</dbReference>
<keyword evidence="3" id="KW-0507">mRNA processing</keyword>
<dbReference type="InterPro" id="IPR044641">
    <property type="entry name" value="Lsm7/SmG-like"/>
</dbReference>
<name>A0A0L0FPY9_9EUKA</name>
<dbReference type="AlphaFoldDB" id="A0A0L0FPY9"/>
<dbReference type="PANTHER" id="PTHR10553:SF5">
    <property type="entry name" value="U6 SNRNA-ASSOCIATED SM-LIKE PROTEIN LSM7"/>
    <property type="match status" value="1"/>
</dbReference>
<evidence type="ECO:0000259" key="9">
    <source>
        <dbReference type="PROSITE" id="PS52002"/>
    </source>
</evidence>
<evidence type="ECO:0000256" key="6">
    <source>
        <dbReference type="ARBA" id="ARBA00023187"/>
    </source>
</evidence>
<comment type="similarity">
    <text evidence="2">Belongs to the snRNP Sm proteins family.</text>
</comment>
<dbReference type="STRING" id="667725.A0A0L0FPY9"/>
<dbReference type="GO" id="GO:0071004">
    <property type="term" value="C:U2-type prespliceosome"/>
    <property type="evidence" value="ECO:0007669"/>
    <property type="project" value="TreeGrafter"/>
</dbReference>
<dbReference type="GO" id="GO:0005688">
    <property type="term" value="C:U6 snRNP"/>
    <property type="evidence" value="ECO:0007669"/>
    <property type="project" value="TreeGrafter"/>
</dbReference>
<dbReference type="InterPro" id="IPR001163">
    <property type="entry name" value="Sm_dom_euk/arc"/>
</dbReference>
<evidence type="ECO:0000256" key="7">
    <source>
        <dbReference type="ARBA" id="ARBA00023242"/>
    </source>
</evidence>
<dbReference type="SUPFAM" id="SSF50182">
    <property type="entry name" value="Sm-like ribonucleoproteins"/>
    <property type="match status" value="1"/>
</dbReference>
<dbReference type="InterPro" id="IPR047575">
    <property type="entry name" value="Sm"/>
</dbReference>
<keyword evidence="11" id="KW-1185">Reference proteome</keyword>
<evidence type="ECO:0000313" key="10">
    <source>
        <dbReference type="EMBL" id="KNC78784.1"/>
    </source>
</evidence>
<evidence type="ECO:0000256" key="8">
    <source>
        <dbReference type="ARBA" id="ARBA00023274"/>
    </source>
</evidence>
<evidence type="ECO:0000256" key="1">
    <source>
        <dbReference type="ARBA" id="ARBA00004123"/>
    </source>
</evidence>
<keyword evidence="5" id="KW-0694">RNA-binding</keyword>